<keyword evidence="1" id="KW-0433">Leucine-rich repeat</keyword>
<evidence type="ECO:0000256" key="1">
    <source>
        <dbReference type="ARBA" id="ARBA00022614"/>
    </source>
</evidence>
<keyword evidence="3" id="KW-0677">Repeat</keyword>
<dbReference type="EMBL" id="OV696703">
    <property type="protein sequence ID" value="CAH1251248.1"/>
    <property type="molecule type" value="Genomic_DNA"/>
</dbReference>
<protein>
    <submittedName>
        <fullName evidence="4">LRRC15 protein</fullName>
    </submittedName>
</protein>
<dbReference type="PANTHER" id="PTHR24373">
    <property type="entry name" value="SLIT RELATED LEUCINE-RICH REPEAT NEURONAL PROTEIN"/>
    <property type="match status" value="1"/>
</dbReference>
<dbReference type="InterPro" id="IPR001611">
    <property type="entry name" value="Leu-rich_rpt"/>
</dbReference>
<dbReference type="InterPro" id="IPR050328">
    <property type="entry name" value="Dev_Immune_Receptor"/>
</dbReference>
<organism evidence="4 5">
    <name type="scientific">Branchiostoma lanceolatum</name>
    <name type="common">Common lancelet</name>
    <name type="synonym">Amphioxus lanceolatum</name>
    <dbReference type="NCBI Taxonomy" id="7740"/>
    <lineage>
        <taxon>Eukaryota</taxon>
        <taxon>Metazoa</taxon>
        <taxon>Chordata</taxon>
        <taxon>Cephalochordata</taxon>
        <taxon>Leptocardii</taxon>
        <taxon>Amphioxiformes</taxon>
        <taxon>Branchiostomatidae</taxon>
        <taxon>Branchiostoma</taxon>
    </lineage>
</organism>
<dbReference type="Gene3D" id="3.80.10.10">
    <property type="entry name" value="Ribonuclease Inhibitor"/>
    <property type="match status" value="2"/>
</dbReference>
<dbReference type="InterPro" id="IPR032675">
    <property type="entry name" value="LRR_dom_sf"/>
</dbReference>
<dbReference type="AlphaFoldDB" id="A0A8K0EFL7"/>
<keyword evidence="2" id="KW-0732">Signal</keyword>
<evidence type="ECO:0000256" key="3">
    <source>
        <dbReference type="ARBA" id="ARBA00022737"/>
    </source>
</evidence>
<dbReference type="Pfam" id="PF13855">
    <property type="entry name" value="LRR_8"/>
    <property type="match status" value="2"/>
</dbReference>
<dbReference type="InterPro" id="IPR003591">
    <property type="entry name" value="Leu-rich_rpt_typical-subtyp"/>
</dbReference>
<dbReference type="PANTHER" id="PTHR24373:SF398">
    <property type="entry name" value="LEUCINE-RICH REPEAT-CONTAINING G-PROTEIN COUPLED RECEPTOR 6"/>
    <property type="match status" value="1"/>
</dbReference>
<proteinExistence type="predicted"/>
<dbReference type="GO" id="GO:0005615">
    <property type="term" value="C:extracellular space"/>
    <property type="evidence" value="ECO:0007669"/>
    <property type="project" value="TreeGrafter"/>
</dbReference>
<dbReference type="GO" id="GO:0031012">
    <property type="term" value="C:extracellular matrix"/>
    <property type="evidence" value="ECO:0007669"/>
    <property type="project" value="TreeGrafter"/>
</dbReference>
<accession>A0A8K0EFL7</accession>
<dbReference type="OrthoDB" id="694479at2759"/>
<evidence type="ECO:0000313" key="4">
    <source>
        <dbReference type="EMBL" id="CAH1251248.1"/>
    </source>
</evidence>
<dbReference type="PRINTS" id="PR00019">
    <property type="entry name" value="LEURICHRPT"/>
</dbReference>
<sequence length="380" mass="41454">MFAGNSSKCWITQWSVTCSLLIENRTLSRDLNQGDPHLVMSPGDLNWPRHHFLISGYPVTCVQSKRRILPQSRLKDRMQTQLKSVLVLVLIVLLQFGQTDAACTCTATSCDCSGISRVPQDLNIANTNITALTLRDSVMRSPLGSFPSLPQLQQLSLVSNEMTSIQPNAFANLPNIQNITLSYNNMTSIQPRAFSDLAQLQTISLSYNRISSGIQPAAFSDLPQLQDLVLDNNDITAVQPGTFANLPMLQELDLSSNQIDRVQPNVFKNLTGLRELDLSENRITASSLLASDVCSDLSGITTVELSDNEFQCDCDSLPTGATCSLDIVKQVRCTGAGDLTYPLTLKDGSLMCTSAATDLRGSLCHLPLILLAALLLKHLV</sequence>
<dbReference type="Proteomes" id="UP000838412">
    <property type="component" value="Chromosome 18"/>
</dbReference>
<dbReference type="FunFam" id="3.80.10.10:FF:000732">
    <property type="entry name" value="GD11101"/>
    <property type="match status" value="1"/>
</dbReference>
<evidence type="ECO:0000313" key="5">
    <source>
        <dbReference type="Proteomes" id="UP000838412"/>
    </source>
</evidence>
<keyword evidence="5" id="KW-1185">Reference proteome</keyword>
<name>A0A8K0EFL7_BRALA</name>
<dbReference type="SMART" id="SM00369">
    <property type="entry name" value="LRR_TYP"/>
    <property type="match status" value="6"/>
</dbReference>
<reference evidence="4" key="1">
    <citation type="submission" date="2022-01" db="EMBL/GenBank/DDBJ databases">
        <authorList>
            <person name="Braso-Vives M."/>
        </authorList>
    </citation>
    <scope>NUCLEOTIDE SEQUENCE</scope>
</reference>
<dbReference type="SUPFAM" id="SSF52058">
    <property type="entry name" value="L domain-like"/>
    <property type="match status" value="1"/>
</dbReference>
<gene>
    <name evidence="4" type="primary">LRRC15</name>
    <name evidence="4" type="ORF">BLAG_LOCUS11698</name>
</gene>
<evidence type="ECO:0000256" key="2">
    <source>
        <dbReference type="ARBA" id="ARBA00022729"/>
    </source>
</evidence>